<feature type="transmembrane region" description="Helical" evidence="1">
    <location>
        <begin position="46"/>
        <end position="66"/>
    </location>
</feature>
<name>A0A2W5E278_9BURK</name>
<protein>
    <submittedName>
        <fullName evidence="2">Uncharacterized protein</fullName>
    </submittedName>
</protein>
<sequence length="73" mass="7752">MPRTDLDRALREGLADALGFFVGALAGWGLGRWLGVDFVASTEWNAAQVGALLLIVAGCGAGRWLARRLLLKA</sequence>
<keyword evidence="1" id="KW-1133">Transmembrane helix</keyword>
<organism evidence="2 3">
    <name type="scientific">Roseateles depolymerans</name>
    <dbReference type="NCBI Taxonomy" id="76731"/>
    <lineage>
        <taxon>Bacteria</taxon>
        <taxon>Pseudomonadati</taxon>
        <taxon>Pseudomonadota</taxon>
        <taxon>Betaproteobacteria</taxon>
        <taxon>Burkholderiales</taxon>
        <taxon>Sphaerotilaceae</taxon>
        <taxon>Roseateles</taxon>
    </lineage>
</organism>
<keyword evidence="1" id="KW-0472">Membrane</keyword>
<proteinExistence type="predicted"/>
<dbReference type="AlphaFoldDB" id="A0A2W5E278"/>
<accession>A0A2W5E278</accession>
<evidence type="ECO:0000313" key="2">
    <source>
        <dbReference type="EMBL" id="PZP35130.1"/>
    </source>
</evidence>
<evidence type="ECO:0000313" key="3">
    <source>
        <dbReference type="Proteomes" id="UP000249633"/>
    </source>
</evidence>
<keyword evidence="1" id="KW-0812">Transmembrane</keyword>
<feature type="transmembrane region" description="Helical" evidence="1">
    <location>
        <begin position="12"/>
        <end position="34"/>
    </location>
</feature>
<dbReference type="EMBL" id="QFOD01000003">
    <property type="protein sequence ID" value="PZP35130.1"/>
    <property type="molecule type" value="Genomic_DNA"/>
</dbReference>
<gene>
    <name evidence="2" type="ORF">DI603_04420</name>
</gene>
<evidence type="ECO:0000256" key="1">
    <source>
        <dbReference type="SAM" id="Phobius"/>
    </source>
</evidence>
<dbReference type="Proteomes" id="UP000249633">
    <property type="component" value="Unassembled WGS sequence"/>
</dbReference>
<comment type="caution">
    <text evidence="2">The sequence shown here is derived from an EMBL/GenBank/DDBJ whole genome shotgun (WGS) entry which is preliminary data.</text>
</comment>
<reference evidence="2 3" key="1">
    <citation type="submission" date="2017-08" db="EMBL/GenBank/DDBJ databases">
        <title>Infants hospitalized years apart are colonized by the same room-sourced microbial strains.</title>
        <authorList>
            <person name="Brooks B."/>
            <person name="Olm M.R."/>
            <person name="Firek B.A."/>
            <person name="Baker R."/>
            <person name="Thomas B.C."/>
            <person name="Morowitz M.J."/>
            <person name="Banfield J.F."/>
        </authorList>
    </citation>
    <scope>NUCLEOTIDE SEQUENCE [LARGE SCALE GENOMIC DNA]</scope>
    <source>
        <strain evidence="2">S2_012_000_R2_81</strain>
    </source>
</reference>